<evidence type="ECO:0000256" key="6">
    <source>
        <dbReference type="ARBA" id="ARBA00023136"/>
    </source>
</evidence>
<feature type="compositionally biased region" description="Polar residues" evidence="8">
    <location>
        <begin position="340"/>
        <end position="351"/>
    </location>
</feature>
<dbReference type="Gene3D" id="4.10.900.10">
    <property type="entry name" value="TCF3-CBD (Catenin binding domain)"/>
    <property type="match status" value="1"/>
</dbReference>
<organism evidence="10 11">
    <name type="scientific">Danionella cerebrum</name>
    <dbReference type="NCBI Taxonomy" id="2873325"/>
    <lineage>
        <taxon>Eukaryota</taxon>
        <taxon>Metazoa</taxon>
        <taxon>Chordata</taxon>
        <taxon>Craniata</taxon>
        <taxon>Vertebrata</taxon>
        <taxon>Euteleostomi</taxon>
        <taxon>Actinopterygii</taxon>
        <taxon>Neopterygii</taxon>
        <taxon>Teleostei</taxon>
        <taxon>Ostariophysi</taxon>
        <taxon>Cypriniformes</taxon>
        <taxon>Danionidae</taxon>
        <taxon>Danioninae</taxon>
        <taxon>Danionella</taxon>
    </lineage>
</organism>
<dbReference type="GO" id="GO:0016477">
    <property type="term" value="P:cell migration"/>
    <property type="evidence" value="ECO:0007669"/>
    <property type="project" value="TreeGrafter"/>
</dbReference>
<dbReference type="GO" id="GO:0044331">
    <property type="term" value="P:cell-cell adhesion mediated by cadherin"/>
    <property type="evidence" value="ECO:0007669"/>
    <property type="project" value="TreeGrafter"/>
</dbReference>
<dbReference type="GO" id="GO:0045296">
    <property type="term" value="F:cadherin binding"/>
    <property type="evidence" value="ECO:0007669"/>
    <property type="project" value="TreeGrafter"/>
</dbReference>
<keyword evidence="3" id="KW-0677">Repeat</keyword>
<dbReference type="PANTHER" id="PTHR24027:SF272">
    <property type="entry name" value="CADHERIN-24"/>
    <property type="match status" value="1"/>
</dbReference>
<evidence type="ECO:0000256" key="4">
    <source>
        <dbReference type="ARBA" id="ARBA00022837"/>
    </source>
</evidence>
<keyword evidence="2" id="KW-0812">Transmembrane</keyword>
<name>A0A553MMS3_9TELE</name>
<gene>
    <name evidence="10" type="ORF">DNTS_009190</name>
</gene>
<evidence type="ECO:0000256" key="2">
    <source>
        <dbReference type="ARBA" id="ARBA00022692"/>
    </source>
</evidence>
<comment type="function">
    <text evidence="7">Cadherins are calcium-dependent cell adhesion proteins.</text>
</comment>
<dbReference type="GO" id="GO:0034332">
    <property type="term" value="P:adherens junction organization"/>
    <property type="evidence" value="ECO:0007669"/>
    <property type="project" value="TreeGrafter"/>
</dbReference>
<dbReference type="OrthoDB" id="6079678at2759"/>
<comment type="caution">
    <text evidence="10">The sequence shown here is derived from an EMBL/GenBank/DDBJ whole genome shotgun (WGS) entry which is preliminary data.</text>
</comment>
<feature type="compositionally biased region" description="Basic and acidic residues" evidence="8">
    <location>
        <begin position="353"/>
        <end position="367"/>
    </location>
</feature>
<evidence type="ECO:0000256" key="1">
    <source>
        <dbReference type="ARBA" id="ARBA00004251"/>
    </source>
</evidence>
<dbReference type="GO" id="GO:0008013">
    <property type="term" value="F:beta-catenin binding"/>
    <property type="evidence" value="ECO:0007669"/>
    <property type="project" value="TreeGrafter"/>
</dbReference>
<feature type="domain" description="Cadherin Y-type LIR-motif" evidence="9">
    <location>
        <begin position="322"/>
        <end position="379"/>
    </location>
</feature>
<keyword evidence="11" id="KW-1185">Reference proteome</keyword>
<dbReference type="AlphaFoldDB" id="A0A553MMS3"/>
<evidence type="ECO:0000313" key="10">
    <source>
        <dbReference type="EMBL" id="TRY54475.1"/>
    </source>
</evidence>
<evidence type="ECO:0000259" key="9">
    <source>
        <dbReference type="Pfam" id="PF01049"/>
    </source>
</evidence>
<feature type="region of interest" description="Disordered" evidence="8">
    <location>
        <begin position="331"/>
        <end position="367"/>
    </location>
</feature>
<feature type="compositionally biased region" description="Polar residues" evidence="8">
    <location>
        <begin position="121"/>
        <end position="141"/>
    </location>
</feature>
<accession>A0A553MMS3</accession>
<dbReference type="GO" id="GO:0007156">
    <property type="term" value="P:homophilic cell adhesion via plasma membrane adhesion molecules"/>
    <property type="evidence" value="ECO:0007669"/>
    <property type="project" value="InterPro"/>
</dbReference>
<keyword evidence="5" id="KW-1133">Transmembrane helix</keyword>
<evidence type="ECO:0000256" key="7">
    <source>
        <dbReference type="RuleBase" id="RU004357"/>
    </source>
</evidence>
<sequence length="430" mass="46897">MICVCKASNSICNALLPRCRYSQENLVSVRTLSWSQSLGQDPRRPVSAPHYGRYCYSIQTLPAQRRRMDPFSSRMDIQKMAYVLPGTQGPSLSVGPLESGSVFLGKNLNGSEQMDKRADGSTESIPKQSEAGSEVISESQDQQGAIPFQEVNWNLSLILISVHSVHSDQILYMKGSSQSGSCSEASSSSVGQKRELSSHCLATRASISTITTDDSTADKNGDQSPKTVPFRTMEGTLLRNGRGISLPGSGLLYPEAPGMMGLYGVGGRSFVMPLPGGTGMFENGWRLGNGKVGQLNLGKEGTDLLTNRMGDFLQHRLAVVSFDPMQPPYDSLQTYGLEGSGSQATSLSSLDSEADKDTAGQKAPLEELGPKFDKLLEIFRKRANETEKGKEGCIESKAEDERDERTNELNAAHKEEKDCRKEMEHIQNEH</sequence>
<keyword evidence="6" id="KW-0472">Membrane</keyword>
<dbReference type="Proteomes" id="UP000316079">
    <property type="component" value="Unassembled WGS sequence"/>
</dbReference>
<evidence type="ECO:0000256" key="5">
    <source>
        <dbReference type="ARBA" id="ARBA00022989"/>
    </source>
</evidence>
<feature type="region of interest" description="Disordered" evidence="8">
    <location>
        <begin position="111"/>
        <end position="141"/>
    </location>
</feature>
<dbReference type="GO" id="GO:0016342">
    <property type="term" value="C:catenin complex"/>
    <property type="evidence" value="ECO:0007669"/>
    <property type="project" value="TreeGrafter"/>
</dbReference>
<proteinExistence type="predicted"/>
<dbReference type="InterPro" id="IPR039808">
    <property type="entry name" value="Cadherin"/>
</dbReference>
<keyword evidence="4" id="KW-0106">Calcium</keyword>
<protein>
    <recommendedName>
        <fullName evidence="9">Cadherin Y-type LIR-motif domain-containing protein</fullName>
    </recommendedName>
</protein>
<dbReference type="GO" id="GO:0000902">
    <property type="term" value="P:cell morphogenesis"/>
    <property type="evidence" value="ECO:0007669"/>
    <property type="project" value="TreeGrafter"/>
</dbReference>
<dbReference type="GO" id="GO:0007043">
    <property type="term" value="P:cell-cell junction assembly"/>
    <property type="evidence" value="ECO:0007669"/>
    <property type="project" value="TreeGrafter"/>
</dbReference>
<dbReference type="InterPro" id="IPR000233">
    <property type="entry name" value="Cadherin_Y-type_LIR"/>
</dbReference>
<comment type="subcellular location">
    <subcellularLocation>
        <location evidence="1">Cell membrane</location>
        <topology evidence="1">Single-pass type I membrane protein</topology>
    </subcellularLocation>
</comment>
<dbReference type="PANTHER" id="PTHR24027">
    <property type="entry name" value="CADHERIN-23"/>
    <property type="match status" value="1"/>
</dbReference>
<dbReference type="EMBL" id="SRMA01027344">
    <property type="protein sequence ID" value="TRY54475.1"/>
    <property type="molecule type" value="Genomic_DNA"/>
</dbReference>
<dbReference type="GO" id="GO:0005912">
    <property type="term" value="C:adherens junction"/>
    <property type="evidence" value="ECO:0007669"/>
    <property type="project" value="TreeGrafter"/>
</dbReference>
<evidence type="ECO:0000256" key="8">
    <source>
        <dbReference type="SAM" id="MobiDB-lite"/>
    </source>
</evidence>
<evidence type="ECO:0000313" key="11">
    <source>
        <dbReference type="Proteomes" id="UP000316079"/>
    </source>
</evidence>
<dbReference type="Pfam" id="PF01049">
    <property type="entry name" value="CADH_Y-type_LIR"/>
    <property type="match status" value="1"/>
</dbReference>
<feature type="region of interest" description="Disordered" evidence="8">
    <location>
        <begin position="385"/>
        <end position="430"/>
    </location>
</feature>
<evidence type="ECO:0000256" key="3">
    <source>
        <dbReference type="ARBA" id="ARBA00022737"/>
    </source>
</evidence>
<dbReference type="GO" id="GO:0005509">
    <property type="term" value="F:calcium ion binding"/>
    <property type="evidence" value="ECO:0007669"/>
    <property type="project" value="InterPro"/>
</dbReference>
<dbReference type="InterPro" id="IPR027397">
    <property type="entry name" value="Catenin-bd_sf"/>
</dbReference>
<reference evidence="10 11" key="1">
    <citation type="journal article" date="2019" name="Sci. Data">
        <title>Hybrid genome assembly and annotation of Danionella translucida.</title>
        <authorList>
            <person name="Kadobianskyi M."/>
            <person name="Schulze L."/>
            <person name="Schuelke M."/>
            <person name="Judkewitz B."/>
        </authorList>
    </citation>
    <scope>NUCLEOTIDE SEQUENCE [LARGE SCALE GENOMIC DNA]</scope>
    <source>
        <strain evidence="10 11">Bolton</strain>
    </source>
</reference>
<dbReference type="GO" id="GO:0002009">
    <property type="term" value="P:morphogenesis of an epithelium"/>
    <property type="evidence" value="ECO:0007669"/>
    <property type="project" value="UniProtKB-ARBA"/>
</dbReference>
<dbReference type="GO" id="GO:0016339">
    <property type="term" value="P:calcium-dependent cell-cell adhesion via plasma membrane cell adhesion molecules"/>
    <property type="evidence" value="ECO:0007669"/>
    <property type="project" value="TreeGrafter"/>
</dbReference>